<keyword evidence="5" id="KW-0677">Repeat</keyword>
<dbReference type="InterPro" id="IPR046342">
    <property type="entry name" value="CBS_dom_sf"/>
</dbReference>
<evidence type="ECO:0000259" key="14">
    <source>
        <dbReference type="PROSITE" id="PS51846"/>
    </source>
</evidence>
<dbReference type="SMART" id="SM01091">
    <property type="entry name" value="CorC_HlyC"/>
    <property type="match status" value="1"/>
</dbReference>
<accession>A0A7X0VFS1</accession>
<dbReference type="PANTHER" id="PTHR43099:SF2">
    <property type="entry name" value="UPF0053 PROTEIN YRKA"/>
    <property type="match status" value="1"/>
</dbReference>
<feature type="domain" description="CBS" evidence="13">
    <location>
        <begin position="232"/>
        <end position="292"/>
    </location>
</feature>
<dbReference type="InterPro" id="IPR036318">
    <property type="entry name" value="FAD-bd_PCMH-like_sf"/>
</dbReference>
<evidence type="ECO:0000256" key="12">
    <source>
        <dbReference type="SAM" id="Phobius"/>
    </source>
</evidence>
<evidence type="ECO:0000256" key="6">
    <source>
        <dbReference type="ARBA" id="ARBA00022989"/>
    </source>
</evidence>
<keyword evidence="6 10" id="KW-1133">Transmembrane helix</keyword>
<feature type="transmembrane region" description="Helical" evidence="12">
    <location>
        <begin position="114"/>
        <end position="134"/>
    </location>
</feature>
<dbReference type="FunFam" id="3.10.580.10:FF:000002">
    <property type="entry name" value="Magnesium/cobalt efflux protein CorC"/>
    <property type="match status" value="1"/>
</dbReference>
<organism evidence="15 16">
    <name type="scientific">Cohnella nanjingensis</name>
    <dbReference type="NCBI Taxonomy" id="1387779"/>
    <lineage>
        <taxon>Bacteria</taxon>
        <taxon>Bacillati</taxon>
        <taxon>Bacillota</taxon>
        <taxon>Bacilli</taxon>
        <taxon>Bacillales</taxon>
        <taxon>Paenibacillaceae</taxon>
        <taxon>Cohnella</taxon>
    </lineage>
</organism>
<comment type="caution">
    <text evidence="15">The sequence shown here is derived from an EMBL/GenBank/DDBJ whole genome shotgun (WGS) entry which is preliminary data.</text>
</comment>
<dbReference type="Pfam" id="PF00571">
    <property type="entry name" value="CBS"/>
    <property type="match status" value="2"/>
</dbReference>
<evidence type="ECO:0000256" key="5">
    <source>
        <dbReference type="ARBA" id="ARBA00022737"/>
    </source>
</evidence>
<dbReference type="InterPro" id="IPR002550">
    <property type="entry name" value="CNNM"/>
</dbReference>
<evidence type="ECO:0000256" key="11">
    <source>
        <dbReference type="SAM" id="MobiDB-lite"/>
    </source>
</evidence>
<keyword evidence="16" id="KW-1185">Reference proteome</keyword>
<feature type="region of interest" description="Disordered" evidence="11">
    <location>
        <begin position="444"/>
        <end position="474"/>
    </location>
</feature>
<dbReference type="Gene3D" id="3.30.465.10">
    <property type="match status" value="1"/>
</dbReference>
<evidence type="ECO:0000256" key="8">
    <source>
        <dbReference type="ARBA" id="ARBA00023136"/>
    </source>
</evidence>
<evidence type="ECO:0000259" key="13">
    <source>
        <dbReference type="PROSITE" id="PS51371"/>
    </source>
</evidence>
<name>A0A7X0VFS1_9BACL</name>
<feature type="domain" description="CNNM transmembrane" evidence="14">
    <location>
        <begin position="8"/>
        <end position="213"/>
    </location>
</feature>
<reference evidence="15 16" key="1">
    <citation type="submission" date="2020-08" db="EMBL/GenBank/DDBJ databases">
        <title>Cohnella phylogeny.</title>
        <authorList>
            <person name="Dunlap C."/>
        </authorList>
    </citation>
    <scope>NUCLEOTIDE SEQUENCE [LARGE SCALE GENOMIC DNA]</scope>
    <source>
        <strain evidence="15 16">DSM 28246</strain>
    </source>
</reference>
<dbReference type="AlphaFoldDB" id="A0A7X0VFS1"/>
<dbReference type="Gene3D" id="3.10.580.10">
    <property type="entry name" value="CBS-domain"/>
    <property type="match status" value="1"/>
</dbReference>
<sequence length="474" mass="53281">MPEHSEFLWGSIAWHAVLVLFLVLLNGFFVAAEFALVKVRQSRLTQLTNEGNVRARYALKVNRKLDVYLSATQLGITLASLGLGWTGEPAIADLIVIPLLQQFGVTNLTTIHTVSYIIAFSVITFLHIVLGELAPKSLAIQKSEGVSLWLSLPLLLFYRLFLPVIWLLNNAANLLLRLVGVKPASEHDAAHTEEEIRILMSESAKSGIIDKEEMTLFDNVFEFSDRVAREVMLPRTDMDCMFTNLPLSENLKVAYKTKHTRYPVAVEDKDQIIGFAHITDILTADPDEEHDLREFVRPILSVPESMEISKVLKLMQKRKSQLAIVIDEYGGTAGMLTAETILEEIVGEIHDEFDDEPPSVIIKGDVTSLEGRMLIEDVNDLLGLEIEDDEVDSIGGWLFKGLEGNVAKGRKIVQYGFVFEIAEVERLRVQRVHIYRFKTAVPARDSAPAFESADRRDGEAREERRLDSPDSNRD</sequence>
<gene>
    <name evidence="15" type="ORF">H7C19_16800</name>
</gene>
<dbReference type="InterPro" id="IPR016169">
    <property type="entry name" value="FAD-bd_PCMH_sub2"/>
</dbReference>
<comment type="similarity">
    <text evidence="2">Belongs to the UPF0053 family.</text>
</comment>
<evidence type="ECO:0000256" key="10">
    <source>
        <dbReference type="PROSITE-ProRule" id="PRU01193"/>
    </source>
</evidence>
<keyword evidence="8 10" id="KW-0472">Membrane</keyword>
<dbReference type="EMBL" id="JACJVP010000026">
    <property type="protein sequence ID" value="MBB6672340.1"/>
    <property type="molecule type" value="Genomic_DNA"/>
</dbReference>
<feature type="transmembrane region" description="Helical" evidence="12">
    <location>
        <begin position="146"/>
        <end position="168"/>
    </location>
</feature>
<dbReference type="SUPFAM" id="SSF56176">
    <property type="entry name" value="FAD-binding/transporter-associated domain-like"/>
    <property type="match status" value="1"/>
</dbReference>
<evidence type="ECO:0000256" key="9">
    <source>
        <dbReference type="PROSITE-ProRule" id="PRU00703"/>
    </source>
</evidence>
<dbReference type="GO" id="GO:0005886">
    <property type="term" value="C:plasma membrane"/>
    <property type="evidence" value="ECO:0007669"/>
    <property type="project" value="UniProtKB-SubCell"/>
</dbReference>
<keyword evidence="7 9" id="KW-0129">CBS domain</keyword>
<feature type="compositionally biased region" description="Basic and acidic residues" evidence="11">
    <location>
        <begin position="452"/>
        <end position="474"/>
    </location>
</feature>
<feature type="transmembrane region" description="Helical" evidence="12">
    <location>
        <begin position="65"/>
        <end position="85"/>
    </location>
</feature>
<protein>
    <submittedName>
        <fullName evidence="15">HlyC/CorC family transporter</fullName>
    </submittedName>
</protein>
<dbReference type="PROSITE" id="PS51371">
    <property type="entry name" value="CBS"/>
    <property type="match status" value="2"/>
</dbReference>
<keyword evidence="4 10" id="KW-0812">Transmembrane</keyword>
<comment type="subcellular location">
    <subcellularLocation>
        <location evidence="1">Cell membrane</location>
        <topology evidence="1">Multi-pass membrane protein</topology>
    </subcellularLocation>
</comment>
<dbReference type="SUPFAM" id="SSF54631">
    <property type="entry name" value="CBS-domain pair"/>
    <property type="match status" value="1"/>
</dbReference>
<evidence type="ECO:0000256" key="2">
    <source>
        <dbReference type="ARBA" id="ARBA00006337"/>
    </source>
</evidence>
<dbReference type="InterPro" id="IPR005170">
    <property type="entry name" value="Transptr-assoc_dom"/>
</dbReference>
<evidence type="ECO:0000256" key="7">
    <source>
        <dbReference type="ARBA" id="ARBA00023122"/>
    </source>
</evidence>
<evidence type="ECO:0000256" key="4">
    <source>
        <dbReference type="ARBA" id="ARBA00022692"/>
    </source>
</evidence>
<dbReference type="InterPro" id="IPR000644">
    <property type="entry name" value="CBS_dom"/>
</dbReference>
<dbReference type="CDD" id="cd04590">
    <property type="entry name" value="CBS_pair_CorC_HlyC_assoc"/>
    <property type="match status" value="1"/>
</dbReference>
<dbReference type="PROSITE" id="PS51846">
    <property type="entry name" value="CNNM"/>
    <property type="match status" value="1"/>
</dbReference>
<dbReference type="RefSeq" id="WP_185143817.1">
    <property type="nucleotide sequence ID" value="NZ_JACJVP010000026.1"/>
</dbReference>
<evidence type="ECO:0000313" key="16">
    <source>
        <dbReference type="Proteomes" id="UP000547209"/>
    </source>
</evidence>
<dbReference type="InterPro" id="IPR051676">
    <property type="entry name" value="UPF0053_domain"/>
</dbReference>
<dbReference type="GO" id="GO:0050660">
    <property type="term" value="F:flavin adenine dinucleotide binding"/>
    <property type="evidence" value="ECO:0007669"/>
    <property type="project" value="InterPro"/>
</dbReference>
<dbReference type="InterPro" id="IPR044751">
    <property type="entry name" value="Ion_transp-like_CBS"/>
</dbReference>
<evidence type="ECO:0000313" key="15">
    <source>
        <dbReference type="EMBL" id="MBB6672340.1"/>
    </source>
</evidence>
<dbReference type="PANTHER" id="PTHR43099">
    <property type="entry name" value="UPF0053 PROTEIN YRKA"/>
    <property type="match status" value="1"/>
</dbReference>
<keyword evidence="3" id="KW-1003">Cell membrane</keyword>
<dbReference type="Pfam" id="PF03471">
    <property type="entry name" value="CorC_HlyC"/>
    <property type="match status" value="1"/>
</dbReference>
<dbReference type="Proteomes" id="UP000547209">
    <property type="component" value="Unassembled WGS sequence"/>
</dbReference>
<evidence type="ECO:0000256" key="1">
    <source>
        <dbReference type="ARBA" id="ARBA00004651"/>
    </source>
</evidence>
<proteinExistence type="inferred from homology"/>
<feature type="transmembrane region" description="Helical" evidence="12">
    <location>
        <begin position="12"/>
        <end position="37"/>
    </location>
</feature>
<feature type="domain" description="CBS" evidence="13">
    <location>
        <begin position="295"/>
        <end position="352"/>
    </location>
</feature>
<evidence type="ECO:0000256" key="3">
    <source>
        <dbReference type="ARBA" id="ARBA00022475"/>
    </source>
</evidence>
<dbReference type="Pfam" id="PF01595">
    <property type="entry name" value="CNNM"/>
    <property type="match status" value="1"/>
</dbReference>